<accession>A0A9W9PAV9</accession>
<dbReference type="EMBL" id="JAPQKT010000002">
    <property type="protein sequence ID" value="KAJ5241128.1"/>
    <property type="molecule type" value="Genomic_DNA"/>
</dbReference>
<sequence>MKLLPFFLLLAPALAEVICETSDASPTTEDVTGVINQFNGDKTSTCAQGNVYGSKCTTCGTHGSAKIAVCGDNDSDGRGMHKGAMAGYANAIQQECLSNGKAGGKFIIPNVANARIEVSHS</sequence>
<name>A0A9W9PAV9_PENCI</name>
<reference evidence="2" key="1">
    <citation type="submission" date="2022-11" db="EMBL/GenBank/DDBJ databases">
        <authorList>
            <person name="Petersen C."/>
        </authorList>
    </citation>
    <scope>NUCLEOTIDE SEQUENCE</scope>
    <source>
        <strain evidence="2">IBT 23319</strain>
    </source>
</reference>
<dbReference type="Proteomes" id="UP001147733">
    <property type="component" value="Unassembled WGS sequence"/>
</dbReference>
<dbReference type="RefSeq" id="XP_056504133.1">
    <property type="nucleotide sequence ID" value="XM_056641639.1"/>
</dbReference>
<dbReference type="OrthoDB" id="4521797at2759"/>
<dbReference type="GeneID" id="81380806"/>
<evidence type="ECO:0000313" key="3">
    <source>
        <dbReference type="Proteomes" id="UP001147733"/>
    </source>
</evidence>
<protein>
    <submittedName>
        <fullName evidence="2">Uncharacterized protein</fullName>
    </submittedName>
</protein>
<keyword evidence="1" id="KW-0732">Signal</keyword>
<reference evidence="2" key="2">
    <citation type="journal article" date="2023" name="IMA Fungus">
        <title>Comparative genomic study of the Penicillium genus elucidates a diverse pangenome and 15 lateral gene transfer events.</title>
        <authorList>
            <person name="Petersen C."/>
            <person name="Sorensen T."/>
            <person name="Nielsen M.R."/>
            <person name="Sondergaard T.E."/>
            <person name="Sorensen J.L."/>
            <person name="Fitzpatrick D.A."/>
            <person name="Frisvad J.C."/>
            <person name="Nielsen K.L."/>
        </authorList>
    </citation>
    <scope>NUCLEOTIDE SEQUENCE</scope>
    <source>
        <strain evidence="2">IBT 23319</strain>
    </source>
</reference>
<proteinExistence type="predicted"/>
<feature type="signal peptide" evidence="1">
    <location>
        <begin position="1"/>
        <end position="15"/>
    </location>
</feature>
<organism evidence="2 3">
    <name type="scientific">Penicillium citrinum</name>
    <dbReference type="NCBI Taxonomy" id="5077"/>
    <lineage>
        <taxon>Eukaryota</taxon>
        <taxon>Fungi</taxon>
        <taxon>Dikarya</taxon>
        <taxon>Ascomycota</taxon>
        <taxon>Pezizomycotina</taxon>
        <taxon>Eurotiomycetes</taxon>
        <taxon>Eurotiomycetidae</taxon>
        <taxon>Eurotiales</taxon>
        <taxon>Aspergillaceae</taxon>
        <taxon>Penicillium</taxon>
    </lineage>
</organism>
<feature type="chain" id="PRO_5040862154" evidence="1">
    <location>
        <begin position="16"/>
        <end position="121"/>
    </location>
</feature>
<evidence type="ECO:0000256" key="1">
    <source>
        <dbReference type="SAM" id="SignalP"/>
    </source>
</evidence>
<comment type="caution">
    <text evidence="2">The sequence shown here is derived from an EMBL/GenBank/DDBJ whole genome shotgun (WGS) entry which is preliminary data.</text>
</comment>
<keyword evidence="3" id="KW-1185">Reference proteome</keyword>
<gene>
    <name evidence="2" type="ORF">N7469_002719</name>
</gene>
<evidence type="ECO:0000313" key="2">
    <source>
        <dbReference type="EMBL" id="KAJ5241128.1"/>
    </source>
</evidence>
<dbReference type="AlphaFoldDB" id="A0A9W9PAV9"/>